<accession>A0AAD7IMP4</accession>
<feature type="non-terminal residue" evidence="2">
    <location>
        <position position="1"/>
    </location>
</feature>
<gene>
    <name evidence="2" type="ORF">B0H16DRAFT_1321834</name>
</gene>
<name>A0AAD7IMP4_9AGAR</name>
<comment type="caution">
    <text evidence="2">The sequence shown here is derived from an EMBL/GenBank/DDBJ whole genome shotgun (WGS) entry which is preliminary data.</text>
</comment>
<dbReference type="Proteomes" id="UP001215598">
    <property type="component" value="Unassembled WGS sequence"/>
</dbReference>
<proteinExistence type="predicted"/>
<dbReference type="AlphaFoldDB" id="A0AAD7IMP4"/>
<dbReference type="EMBL" id="JARKIB010000083">
    <property type="protein sequence ID" value="KAJ7745363.1"/>
    <property type="molecule type" value="Genomic_DNA"/>
</dbReference>
<sequence length="137" mass="15308">ISQHILFKFNAQHDCHHFACPLIDSLGPRQERLESKLTQKVTSHIDNSCFLVNVHGLHNAHLIWETLPRHLTELKPCFADRKAKHFEFATALREVGPEKRAQAIAKGQATKAKNKQNKMDKAAGAAGRAKAALVDVE</sequence>
<organism evidence="2 3">
    <name type="scientific">Mycena metata</name>
    <dbReference type="NCBI Taxonomy" id="1033252"/>
    <lineage>
        <taxon>Eukaryota</taxon>
        <taxon>Fungi</taxon>
        <taxon>Dikarya</taxon>
        <taxon>Basidiomycota</taxon>
        <taxon>Agaricomycotina</taxon>
        <taxon>Agaricomycetes</taxon>
        <taxon>Agaricomycetidae</taxon>
        <taxon>Agaricales</taxon>
        <taxon>Marasmiineae</taxon>
        <taxon>Mycenaceae</taxon>
        <taxon>Mycena</taxon>
    </lineage>
</organism>
<reference evidence="2" key="1">
    <citation type="submission" date="2023-03" db="EMBL/GenBank/DDBJ databases">
        <title>Massive genome expansion in bonnet fungi (Mycena s.s.) driven by repeated elements and novel gene families across ecological guilds.</title>
        <authorList>
            <consortium name="Lawrence Berkeley National Laboratory"/>
            <person name="Harder C.B."/>
            <person name="Miyauchi S."/>
            <person name="Viragh M."/>
            <person name="Kuo A."/>
            <person name="Thoen E."/>
            <person name="Andreopoulos B."/>
            <person name="Lu D."/>
            <person name="Skrede I."/>
            <person name="Drula E."/>
            <person name="Henrissat B."/>
            <person name="Morin E."/>
            <person name="Kohler A."/>
            <person name="Barry K."/>
            <person name="LaButti K."/>
            <person name="Morin E."/>
            <person name="Salamov A."/>
            <person name="Lipzen A."/>
            <person name="Mereny Z."/>
            <person name="Hegedus B."/>
            <person name="Baldrian P."/>
            <person name="Stursova M."/>
            <person name="Weitz H."/>
            <person name="Taylor A."/>
            <person name="Grigoriev I.V."/>
            <person name="Nagy L.G."/>
            <person name="Martin F."/>
            <person name="Kauserud H."/>
        </authorList>
    </citation>
    <scope>NUCLEOTIDE SEQUENCE</scope>
    <source>
        <strain evidence="2">CBHHK182m</strain>
    </source>
</reference>
<keyword evidence="3" id="KW-1185">Reference proteome</keyword>
<evidence type="ECO:0000313" key="3">
    <source>
        <dbReference type="Proteomes" id="UP001215598"/>
    </source>
</evidence>
<protein>
    <submittedName>
        <fullName evidence="2">Uncharacterized protein</fullName>
    </submittedName>
</protein>
<evidence type="ECO:0000256" key="1">
    <source>
        <dbReference type="SAM" id="MobiDB-lite"/>
    </source>
</evidence>
<evidence type="ECO:0000313" key="2">
    <source>
        <dbReference type="EMBL" id="KAJ7745363.1"/>
    </source>
</evidence>
<feature type="region of interest" description="Disordered" evidence="1">
    <location>
        <begin position="107"/>
        <end position="126"/>
    </location>
</feature>